<protein>
    <recommendedName>
        <fullName evidence="5">Protein kinase domain-containing protein</fullName>
    </recommendedName>
</protein>
<dbReference type="SUPFAM" id="SSF56112">
    <property type="entry name" value="Protein kinase-like (PK-like)"/>
    <property type="match status" value="1"/>
</dbReference>
<organism evidence="6 7">
    <name type="scientific">Tritrichomonas musculus</name>
    <dbReference type="NCBI Taxonomy" id="1915356"/>
    <lineage>
        <taxon>Eukaryota</taxon>
        <taxon>Metamonada</taxon>
        <taxon>Parabasalia</taxon>
        <taxon>Tritrichomonadida</taxon>
        <taxon>Tritrichomonadidae</taxon>
        <taxon>Tritrichomonas</taxon>
    </lineage>
</organism>
<dbReference type="PANTHER" id="PTHR24362">
    <property type="entry name" value="SERINE/THREONINE-PROTEIN KINASE NEK"/>
    <property type="match status" value="1"/>
</dbReference>
<dbReference type="Proteomes" id="UP001470230">
    <property type="component" value="Unassembled WGS sequence"/>
</dbReference>
<keyword evidence="4" id="KW-0418">Kinase</keyword>
<dbReference type="InterPro" id="IPR017441">
    <property type="entry name" value="Protein_kinase_ATP_BS"/>
</dbReference>
<dbReference type="SMART" id="SM00220">
    <property type="entry name" value="S_TKc"/>
    <property type="match status" value="1"/>
</dbReference>
<dbReference type="PROSITE" id="PS50011">
    <property type="entry name" value="PROTEIN_KINASE_DOM"/>
    <property type="match status" value="1"/>
</dbReference>
<name>A0ABR2L060_9EUKA</name>
<evidence type="ECO:0000259" key="5">
    <source>
        <dbReference type="PROSITE" id="PS50011"/>
    </source>
</evidence>
<keyword evidence="4" id="KW-0723">Serine/threonine-protein kinase</keyword>
<sequence>MIDIDQIKATLSKHGYVFIESIGSGAFSNVFLCQSQKYFQIFAVKRVVENVLKESEYNALVHLTHPYIIKLYETFKDENSEYLVMEYCPNETLKEKKKLEYKQFIHYAKQILEALSYCHSLRIAHRDIKPDNIFLDQYDRIKLADFGFAKQYKEDFLSNEKCGSLMYCSPEMINKQPFNPFQADIWALGVTFFYLATGSFPFPHSSIDELKRFVSIGFIDFSNVNINSDVKSLIQKMTSKTPKLRPSANDLLKFPLFNRDSTSLALSKTQSVRFLHSRGKSQPKRNCRISSHLSFGISDYQGGENCLPISQVLSENITCARPCNLVMLLK</sequence>
<reference evidence="6 7" key="1">
    <citation type="submission" date="2024-04" db="EMBL/GenBank/DDBJ databases">
        <title>Tritrichomonas musculus Genome.</title>
        <authorList>
            <person name="Alves-Ferreira E."/>
            <person name="Grigg M."/>
            <person name="Lorenzi H."/>
            <person name="Galac M."/>
        </authorList>
    </citation>
    <scope>NUCLEOTIDE SEQUENCE [LARGE SCALE GENOMIC DNA]</scope>
    <source>
        <strain evidence="6 7">EAF2021</strain>
    </source>
</reference>
<dbReference type="InterPro" id="IPR000719">
    <property type="entry name" value="Prot_kinase_dom"/>
</dbReference>
<feature type="binding site" evidence="3">
    <location>
        <position position="45"/>
    </location>
    <ligand>
        <name>ATP</name>
        <dbReference type="ChEBI" id="CHEBI:30616"/>
    </ligand>
</feature>
<dbReference type="PANTHER" id="PTHR24362:SF309">
    <property type="entry name" value="PROTEIN KINASE DOMAIN-CONTAINING PROTEIN"/>
    <property type="match status" value="1"/>
</dbReference>
<dbReference type="PROSITE" id="PS00108">
    <property type="entry name" value="PROTEIN_KINASE_ST"/>
    <property type="match status" value="1"/>
</dbReference>
<keyword evidence="2 3" id="KW-0067">ATP-binding</keyword>
<gene>
    <name evidence="6" type="ORF">M9Y10_014670</name>
</gene>
<dbReference type="InterPro" id="IPR008271">
    <property type="entry name" value="Ser/Thr_kinase_AS"/>
</dbReference>
<comment type="similarity">
    <text evidence="4">Belongs to the protein kinase superfamily.</text>
</comment>
<proteinExistence type="inferred from homology"/>
<accession>A0ABR2L060</accession>
<dbReference type="PROSITE" id="PS00107">
    <property type="entry name" value="PROTEIN_KINASE_ATP"/>
    <property type="match status" value="1"/>
</dbReference>
<dbReference type="Pfam" id="PF00069">
    <property type="entry name" value="Pkinase"/>
    <property type="match status" value="1"/>
</dbReference>
<evidence type="ECO:0000256" key="4">
    <source>
        <dbReference type="RuleBase" id="RU000304"/>
    </source>
</evidence>
<evidence type="ECO:0000256" key="3">
    <source>
        <dbReference type="PROSITE-ProRule" id="PRU10141"/>
    </source>
</evidence>
<dbReference type="EMBL" id="JAPFFF010000002">
    <property type="protein sequence ID" value="KAK8896753.1"/>
    <property type="molecule type" value="Genomic_DNA"/>
</dbReference>
<feature type="domain" description="Protein kinase" evidence="5">
    <location>
        <begin position="16"/>
        <end position="257"/>
    </location>
</feature>
<comment type="caution">
    <text evidence="6">The sequence shown here is derived from an EMBL/GenBank/DDBJ whole genome shotgun (WGS) entry which is preliminary data.</text>
</comment>
<evidence type="ECO:0000256" key="2">
    <source>
        <dbReference type="ARBA" id="ARBA00022840"/>
    </source>
</evidence>
<evidence type="ECO:0000313" key="6">
    <source>
        <dbReference type="EMBL" id="KAK8896753.1"/>
    </source>
</evidence>
<evidence type="ECO:0000313" key="7">
    <source>
        <dbReference type="Proteomes" id="UP001470230"/>
    </source>
</evidence>
<dbReference type="Gene3D" id="1.10.510.10">
    <property type="entry name" value="Transferase(Phosphotransferase) domain 1"/>
    <property type="match status" value="1"/>
</dbReference>
<keyword evidence="7" id="KW-1185">Reference proteome</keyword>
<evidence type="ECO:0000256" key="1">
    <source>
        <dbReference type="ARBA" id="ARBA00022741"/>
    </source>
</evidence>
<keyword evidence="1 3" id="KW-0547">Nucleotide-binding</keyword>
<keyword evidence="4" id="KW-0808">Transferase</keyword>
<dbReference type="InterPro" id="IPR011009">
    <property type="entry name" value="Kinase-like_dom_sf"/>
</dbReference>